<dbReference type="PANTHER" id="PTHR33794:SF1">
    <property type="entry name" value="BACILLOLYSIN"/>
    <property type="match status" value="1"/>
</dbReference>
<dbReference type="Proteomes" id="UP000199032">
    <property type="component" value="Unassembled WGS sequence"/>
</dbReference>
<dbReference type="GO" id="GO:0005615">
    <property type="term" value="C:extracellular space"/>
    <property type="evidence" value="ECO:0007669"/>
    <property type="project" value="InterPro"/>
</dbReference>
<keyword evidence="5" id="KW-0862">Zinc</keyword>
<reference evidence="8 9" key="1">
    <citation type="submission" date="2015-10" db="EMBL/GenBank/DDBJ databases">
        <authorList>
            <person name="Gilbert D.G."/>
        </authorList>
    </citation>
    <scope>NUCLEOTIDE SEQUENCE [LARGE SCALE GENOMIC DNA]</scope>
    <source>
        <strain evidence="8">COMA1</strain>
    </source>
</reference>
<evidence type="ECO:0000256" key="2">
    <source>
        <dbReference type="ARBA" id="ARBA00022723"/>
    </source>
</evidence>
<evidence type="ECO:0000256" key="6">
    <source>
        <dbReference type="ARBA" id="ARBA00023049"/>
    </source>
</evidence>
<accession>A0A0S4LEC8</accession>
<evidence type="ECO:0000256" key="3">
    <source>
        <dbReference type="ARBA" id="ARBA00022729"/>
    </source>
</evidence>
<evidence type="ECO:0000259" key="7">
    <source>
        <dbReference type="Pfam" id="PF07504"/>
    </source>
</evidence>
<sequence length="563" mass="60369">MRGTTYSSIRPFLLSIVVMIVSIGIAQATAPDDGHLKRHGGPTESQPQGHPDLDLLPLWAALAGKASGPVSVSWSHLWGTPKAVYGILSKATGDSEAAAREFLSSQAALFKLDAALTGFSLASSRETPMGRVYVFSQRPDGVPVYGGELKIHFDRAGHVVGLTNTTVPTAKLPMVFPSLKPEQAIQTAHGQIPPGLSDKEEPVEGPRPSAKLVIYGNTGTPALAWEVVIPTSGPTWQVFVHAQTGRALAPAQDLNRYATGTGQVFLVNAIVATRDNNLSDQADAASAVPQSAYRSVTLAGLDGNGFLDGTYASSSASKRRVSSASQTFVFDRNSDGFSETMGYYYLDYAQRYIQSLGFSNVNNRQQVFSIDRYKKDNSFYQSSTKRITYGTGGVDDAEDADVVWHEYGHSILDNQVPGYGTTLEADSIGEGFGDYWAGTLGTQLSGGFQDVCLAEWDATSYSSATPPCLRRLDGTKHYPESVVGEVHDDGEMWSAALWQIRAALGATNADKVILQHHFLLTPDTSFNQAANALVTAAIGLGYPSSQVNTIRTILQNRGFTVTV</sequence>
<dbReference type="Pfam" id="PF07504">
    <property type="entry name" value="FTP"/>
    <property type="match status" value="1"/>
</dbReference>
<name>A0A0S4LEC8_9BACT</name>
<gene>
    <name evidence="8" type="ORF">COMA1_20561</name>
</gene>
<keyword evidence="3" id="KW-0732">Signal</keyword>
<dbReference type="GO" id="GO:0008270">
    <property type="term" value="F:zinc ion binding"/>
    <property type="evidence" value="ECO:0007669"/>
    <property type="project" value="InterPro"/>
</dbReference>
<organism evidence="8 9">
    <name type="scientific">Candidatus Nitrospira nitrosa</name>
    <dbReference type="NCBI Taxonomy" id="1742972"/>
    <lineage>
        <taxon>Bacteria</taxon>
        <taxon>Pseudomonadati</taxon>
        <taxon>Nitrospirota</taxon>
        <taxon>Nitrospiria</taxon>
        <taxon>Nitrospirales</taxon>
        <taxon>Nitrospiraceae</taxon>
        <taxon>Nitrospira</taxon>
    </lineage>
</organism>
<evidence type="ECO:0000313" key="9">
    <source>
        <dbReference type="Proteomes" id="UP000199032"/>
    </source>
</evidence>
<dbReference type="InterPro" id="IPR027268">
    <property type="entry name" value="Peptidase_M4/M1_CTD_sf"/>
</dbReference>
<dbReference type="InterPro" id="IPR001842">
    <property type="entry name" value="Peptidase_M36"/>
</dbReference>
<keyword evidence="2" id="KW-0479">Metal-binding</keyword>
<dbReference type="EMBL" id="CZQA01000008">
    <property type="protein sequence ID" value="CUS35964.1"/>
    <property type="molecule type" value="Genomic_DNA"/>
</dbReference>
<keyword evidence="6" id="KW-0482">Metalloprotease</keyword>
<evidence type="ECO:0000313" key="8">
    <source>
        <dbReference type="EMBL" id="CUS35964.1"/>
    </source>
</evidence>
<evidence type="ECO:0000256" key="5">
    <source>
        <dbReference type="ARBA" id="ARBA00022833"/>
    </source>
</evidence>
<proteinExistence type="predicted"/>
<protein>
    <submittedName>
        <fullName evidence="8">Putative Bacillolysin</fullName>
    </submittedName>
</protein>
<dbReference type="STRING" id="1742972.COMA1_20561"/>
<dbReference type="GO" id="GO:0004222">
    <property type="term" value="F:metalloendopeptidase activity"/>
    <property type="evidence" value="ECO:0007669"/>
    <property type="project" value="InterPro"/>
</dbReference>
<dbReference type="AlphaFoldDB" id="A0A0S4LEC8"/>
<dbReference type="Gene3D" id="1.10.390.10">
    <property type="entry name" value="Neutral Protease Domain 2"/>
    <property type="match status" value="1"/>
</dbReference>
<keyword evidence="9" id="KW-1185">Reference proteome</keyword>
<dbReference type="InterPro" id="IPR050728">
    <property type="entry name" value="Zinc_Metalloprotease_M4"/>
</dbReference>
<keyword evidence="1" id="KW-0645">Protease</keyword>
<evidence type="ECO:0000256" key="1">
    <source>
        <dbReference type="ARBA" id="ARBA00022670"/>
    </source>
</evidence>
<dbReference type="PANTHER" id="PTHR33794">
    <property type="entry name" value="BACILLOLYSIN"/>
    <property type="match status" value="1"/>
</dbReference>
<dbReference type="SUPFAM" id="SSF55486">
    <property type="entry name" value="Metalloproteases ('zincins'), catalytic domain"/>
    <property type="match status" value="1"/>
</dbReference>
<evidence type="ECO:0000256" key="4">
    <source>
        <dbReference type="ARBA" id="ARBA00022801"/>
    </source>
</evidence>
<dbReference type="GO" id="GO:0006508">
    <property type="term" value="P:proteolysis"/>
    <property type="evidence" value="ECO:0007669"/>
    <property type="project" value="UniProtKB-KW"/>
</dbReference>
<feature type="domain" description="FTP" evidence="7">
    <location>
        <begin position="131"/>
        <end position="164"/>
    </location>
</feature>
<dbReference type="InterPro" id="IPR011096">
    <property type="entry name" value="FTP_domain"/>
</dbReference>
<keyword evidence="4" id="KW-0378">Hydrolase</keyword>
<dbReference type="Pfam" id="PF02128">
    <property type="entry name" value="Peptidase_M36"/>
    <property type="match status" value="1"/>
</dbReference>